<name>A0AAN9AN96_9CAEN</name>
<protein>
    <submittedName>
        <fullName evidence="1">Uncharacterized protein</fullName>
    </submittedName>
</protein>
<organism evidence="1 2">
    <name type="scientific">Littorina saxatilis</name>
    <dbReference type="NCBI Taxonomy" id="31220"/>
    <lineage>
        <taxon>Eukaryota</taxon>
        <taxon>Metazoa</taxon>
        <taxon>Spiralia</taxon>
        <taxon>Lophotrochozoa</taxon>
        <taxon>Mollusca</taxon>
        <taxon>Gastropoda</taxon>
        <taxon>Caenogastropoda</taxon>
        <taxon>Littorinimorpha</taxon>
        <taxon>Littorinoidea</taxon>
        <taxon>Littorinidae</taxon>
        <taxon>Littorina</taxon>
    </lineage>
</organism>
<accession>A0AAN9AN96</accession>
<keyword evidence="2" id="KW-1185">Reference proteome</keyword>
<proteinExistence type="predicted"/>
<evidence type="ECO:0000313" key="1">
    <source>
        <dbReference type="EMBL" id="KAK7090131.1"/>
    </source>
</evidence>
<dbReference type="EMBL" id="JBAMIC010000024">
    <property type="protein sequence ID" value="KAK7090131.1"/>
    <property type="molecule type" value="Genomic_DNA"/>
</dbReference>
<comment type="caution">
    <text evidence="1">The sequence shown here is derived from an EMBL/GenBank/DDBJ whole genome shotgun (WGS) entry which is preliminary data.</text>
</comment>
<dbReference type="AlphaFoldDB" id="A0AAN9AN96"/>
<sequence length="96" mass="11173">MVGIYDQFLFIHDLQNRGINVRCVSSDDWTHCRLYLFVTLAYGDESSQYAICLDQHDEQGMGLRSSYRPSIIYPSTQLPAALYLESFLQYAVFFCR</sequence>
<reference evidence="1 2" key="1">
    <citation type="submission" date="2024-02" db="EMBL/GenBank/DDBJ databases">
        <title>Chromosome-scale genome assembly of the rough periwinkle Littorina saxatilis.</title>
        <authorList>
            <person name="De Jode A."/>
            <person name="Faria R."/>
            <person name="Formenti G."/>
            <person name="Sims Y."/>
            <person name="Smith T.P."/>
            <person name="Tracey A."/>
            <person name="Wood J.M.D."/>
            <person name="Zagrodzka Z.B."/>
            <person name="Johannesson K."/>
            <person name="Butlin R.K."/>
            <person name="Leder E.H."/>
        </authorList>
    </citation>
    <scope>NUCLEOTIDE SEQUENCE [LARGE SCALE GENOMIC DNA]</scope>
    <source>
        <strain evidence="1">Snail1</strain>
        <tissue evidence="1">Muscle</tissue>
    </source>
</reference>
<gene>
    <name evidence="1" type="ORF">V1264_009972</name>
</gene>
<evidence type="ECO:0000313" key="2">
    <source>
        <dbReference type="Proteomes" id="UP001374579"/>
    </source>
</evidence>
<dbReference type="Proteomes" id="UP001374579">
    <property type="component" value="Unassembled WGS sequence"/>
</dbReference>